<sequence length="259" mass="29149">MEVEGRQVALVEQFVLLAKNVRGRGAAEIVKQATCEPGLFAFGELLDTPSIQELQGSEHAAALDLLRLFAHGTWTDYKNHASSLPPLTPPQILKLKQLTVMSLAENSKTLPYDLLSNELDISNTRELEDFVINDCMYTGILDAKLDQRQRRVEVQASAGRDIRPGQLQIMAGALEDWLKTSEELLQTIQEKVTYAERLSEEHRKHKAEVDARKDEATKSLKSETEQPAHDFGDPSAMEYVEEERVRPKRSLKRLAKALS</sequence>
<keyword evidence="2" id="KW-0736">Signalosome</keyword>
<organism evidence="5 6">
    <name type="scientific">Klebsormidium nitens</name>
    <name type="common">Green alga</name>
    <name type="synonym">Ulothrix nitens</name>
    <dbReference type="NCBI Taxonomy" id="105231"/>
    <lineage>
        <taxon>Eukaryota</taxon>
        <taxon>Viridiplantae</taxon>
        <taxon>Streptophyta</taxon>
        <taxon>Klebsormidiophyceae</taxon>
        <taxon>Klebsormidiales</taxon>
        <taxon>Klebsormidiaceae</taxon>
        <taxon>Klebsormidium</taxon>
    </lineage>
</organism>
<evidence type="ECO:0000259" key="4">
    <source>
        <dbReference type="PROSITE" id="PS50250"/>
    </source>
</evidence>
<dbReference type="InterPro" id="IPR000717">
    <property type="entry name" value="PCI_dom"/>
</dbReference>
<gene>
    <name evidence="5" type="ORF">KFL_000620080</name>
</gene>
<dbReference type="Pfam" id="PF22061">
    <property type="entry name" value="CSN7_HB_subdom"/>
    <property type="match status" value="1"/>
</dbReference>
<proteinExistence type="inferred from homology"/>
<feature type="domain" description="PCI" evidence="4">
    <location>
        <begin position="1"/>
        <end position="159"/>
    </location>
</feature>
<dbReference type="OMA" id="GTYKQFR"/>
<protein>
    <recommendedName>
        <fullName evidence="4">PCI domain-containing protein</fullName>
    </recommendedName>
</protein>
<feature type="region of interest" description="Disordered" evidence="3">
    <location>
        <begin position="199"/>
        <end position="259"/>
    </location>
</feature>
<keyword evidence="6" id="KW-1185">Reference proteome</keyword>
<accession>A0A1Y1HQ61</accession>
<evidence type="ECO:0000313" key="6">
    <source>
        <dbReference type="Proteomes" id="UP000054558"/>
    </source>
</evidence>
<comment type="similarity">
    <text evidence="1">Belongs to the CSN7/EIF3M family. CSN7 subfamily.</text>
</comment>
<evidence type="ECO:0000256" key="3">
    <source>
        <dbReference type="SAM" id="MobiDB-lite"/>
    </source>
</evidence>
<dbReference type="InterPro" id="IPR045237">
    <property type="entry name" value="COPS7/eIF3m"/>
</dbReference>
<dbReference type="STRING" id="105231.A0A1Y1HQ61"/>
<dbReference type="Proteomes" id="UP000054558">
    <property type="component" value="Unassembled WGS sequence"/>
</dbReference>
<dbReference type="GO" id="GO:0008180">
    <property type="term" value="C:COP9 signalosome"/>
    <property type="evidence" value="ECO:0000318"/>
    <property type="project" value="GO_Central"/>
</dbReference>
<dbReference type="OrthoDB" id="2014742at2759"/>
<evidence type="ECO:0000256" key="2">
    <source>
        <dbReference type="ARBA" id="ARBA00022790"/>
    </source>
</evidence>
<dbReference type="Pfam" id="PF01399">
    <property type="entry name" value="PCI"/>
    <property type="match status" value="1"/>
</dbReference>
<name>A0A1Y1HQ61_KLENI</name>
<evidence type="ECO:0000256" key="1">
    <source>
        <dbReference type="ARBA" id="ARBA00008482"/>
    </source>
</evidence>
<dbReference type="EMBL" id="DF237011">
    <property type="protein sequence ID" value="GAQ80774.1"/>
    <property type="molecule type" value="Genomic_DNA"/>
</dbReference>
<feature type="compositionally biased region" description="Basic and acidic residues" evidence="3">
    <location>
        <begin position="199"/>
        <end position="232"/>
    </location>
</feature>
<reference evidence="5 6" key="1">
    <citation type="journal article" date="2014" name="Nat. Commun.">
        <title>Klebsormidium flaccidum genome reveals primary factors for plant terrestrial adaptation.</title>
        <authorList>
            <person name="Hori K."/>
            <person name="Maruyama F."/>
            <person name="Fujisawa T."/>
            <person name="Togashi T."/>
            <person name="Yamamoto N."/>
            <person name="Seo M."/>
            <person name="Sato S."/>
            <person name="Yamada T."/>
            <person name="Mori H."/>
            <person name="Tajima N."/>
            <person name="Moriyama T."/>
            <person name="Ikeuchi M."/>
            <person name="Watanabe M."/>
            <person name="Wada H."/>
            <person name="Kobayashi K."/>
            <person name="Saito M."/>
            <person name="Masuda T."/>
            <person name="Sasaki-Sekimoto Y."/>
            <person name="Mashiguchi K."/>
            <person name="Awai K."/>
            <person name="Shimojima M."/>
            <person name="Masuda S."/>
            <person name="Iwai M."/>
            <person name="Nobusawa T."/>
            <person name="Narise T."/>
            <person name="Kondo S."/>
            <person name="Saito H."/>
            <person name="Sato R."/>
            <person name="Murakawa M."/>
            <person name="Ihara Y."/>
            <person name="Oshima-Yamada Y."/>
            <person name="Ohtaka K."/>
            <person name="Satoh M."/>
            <person name="Sonobe K."/>
            <person name="Ishii M."/>
            <person name="Ohtani R."/>
            <person name="Kanamori-Sato M."/>
            <person name="Honoki R."/>
            <person name="Miyazaki D."/>
            <person name="Mochizuki H."/>
            <person name="Umetsu J."/>
            <person name="Higashi K."/>
            <person name="Shibata D."/>
            <person name="Kamiya Y."/>
            <person name="Sato N."/>
            <person name="Nakamura Y."/>
            <person name="Tabata S."/>
            <person name="Ida S."/>
            <person name="Kurokawa K."/>
            <person name="Ohta H."/>
        </authorList>
    </citation>
    <scope>NUCLEOTIDE SEQUENCE [LARGE SCALE GENOMIC DNA]</scope>
    <source>
        <strain evidence="5 6">NIES-2285</strain>
    </source>
</reference>
<dbReference type="PANTHER" id="PTHR15350">
    <property type="entry name" value="COP9 SIGNALOSOME COMPLEX SUBUNIT 7/DENDRITIC CELL PROTEIN GA17"/>
    <property type="match status" value="1"/>
</dbReference>
<dbReference type="PROSITE" id="PS50250">
    <property type="entry name" value="PCI"/>
    <property type="match status" value="1"/>
</dbReference>
<dbReference type="AlphaFoldDB" id="A0A1Y1HQ61"/>
<feature type="compositionally biased region" description="Basic residues" evidence="3">
    <location>
        <begin position="246"/>
        <end position="259"/>
    </location>
</feature>
<dbReference type="PANTHER" id="PTHR15350:SF5">
    <property type="entry name" value="COP9 SIGNALOSOME COMPLEX SUBUNIT 7"/>
    <property type="match status" value="1"/>
</dbReference>
<dbReference type="SMART" id="SM00088">
    <property type="entry name" value="PINT"/>
    <property type="match status" value="1"/>
</dbReference>
<evidence type="ECO:0000313" key="5">
    <source>
        <dbReference type="EMBL" id="GAQ80774.1"/>
    </source>
</evidence>